<dbReference type="EMBL" id="HBIP01008884">
    <property type="protein sequence ID" value="CAE0489817.1"/>
    <property type="molecule type" value="Transcribed_RNA"/>
</dbReference>
<reference evidence="3" key="1">
    <citation type="submission" date="2021-01" db="EMBL/GenBank/DDBJ databases">
        <authorList>
            <person name="Corre E."/>
            <person name="Pelletier E."/>
            <person name="Niang G."/>
            <person name="Scheremetjew M."/>
            <person name="Finn R."/>
            <person name="Kale V."/>
            <person name="Holt S."/>
            <person name="Cochrane G."/>
            <person name="Meng A."/>
            <person name="Brown T."/>
            <person name="Cohen L."/>
        </authorList>
    </citation>
    <scope>NUCLEOTIDE SEQUENCE</scope>
    <source>
        <strain evidence="3">CCMP1320</strain>
    </source>
</reference>
<dbReference type="EMBL" id="HBIP01008885">
    <property type="protein sequence ID" value="CAE0489818.1"/>
    <property type="molecule type" value="Transcribed_RNA"/>
</dbReference>
<evidence type="ECO:0000313" key="2">
    <source>
        <dbReference type="EMBL" id="CAE0489817.1"/>
    </source>
</evidence>
<sequence>MLTPSKQARLRREGQDHMRETPEARAIVADGNASSIRSRCSCLNSALERGEDALLEHVSNPDVVFYHRFCENTPALKEPLNRCKPCLQQNRQPAHKDAAPGNLRVLDEQDLQGQTSEMGEASVPGGAAQRDAAPDTQGQGGQSAEMEQDDLLLPEVEGTSNPTDEDEGEDSI</sequence>
<dbReference type="AlphaFoldDB" id="A0A6S8I995"/>
<feature type="compositionally biased region" description="Basic and acidic residues" evidence="1">
    <location>
        <begin position="10"/>
        <end position="21"/>
    </location>
</feature>
<feature type="region of interest" description="Disordered" evidence="1">
    <location>
        <begin position="1"/>
        <end position="21"/>
    </location>
</feature>
<organism evidence="3">
    <name type="scientific">Dunaliella tertiolecta</name>
    <name type="common">Green alga</name>
    <dbReference type="NCBI Taxonomy" id="3047"/>
    <lineage>
        <taxon>Eukaryota</taxon>
        <taxon>Viridiplantae</taxon>
        <taxon>Chlorophyta</taxon>
        <taxon>core chlorophytes</taxon>
        <taxon>Chlorophyceae</taxon>
        <taxon>CS clade</taxon>
        <taxon>Chlamydomonadales</taxon>
        <taxon>Dunaliellaceae</taxon>
        <taxon>Dunaliella</taxon>
    </lineage>
</organism>
<feature type="compositionally biased region" description="Acidic residues" evidence="1">
    <location>
        <begin position="163"/>
        <end position="172"/>
    </location>
</feature>
<evidence type="ECO:0000256" key="1">
    <source>
        <dbReference type="SAM" id="MobiDB-lite"/>
    </source>
</evidence>
<feature type="region of interest" description="Disordered" evidence="1">
    <location>
        <begin position="113"/>
        <end position="172"/>
    </location>
</feature>
<name>A0A6S8I995_DUNTE</name>
<protein>
    <submittedName>
        <fullName evidence="3">Uncharacterized protein</fullName>
    </submittedName>
</protein>
<accession>A0A6S8I995</accession>
<evidence type="ECO:0000313" key="3">
    <source>
        <dbReference type="EMBL" id="CAE0489818.1"/>
    </source>
</evidence>
<gene>
    <name evidence="2" type="ORF">DTER00134_LOCUS4888</name>
    <name evidence="3" type="ORF">DTER00134_LOCUS4889</name>
</gene>
<proteinExistence type="predicted"/>